<name>A0A1X0NDD7_9TRYP</name>
<proteinExistence type="predicted"/>
<dbReference type="Proteomes" id="UP000192257">
    <property type="component" value="Unassembled WGS sequence"/>
</dbReference>
<evidence type="ECO:0000256" key="1">
    <source>
        <dbReference type="SAM" id="MobiDB-lite"/>
    </source>
</evidence>
<gene>
    <name evidence="3" type="ORF">TM35_001401010</name>
</gene>
<feature type="compositionally biased region" description="Polar residues" evidence="1">
    <location>
        <begin position="167"/>
        <end position="179"/>
    </location>
</feature>
<dbReference type="EMBL" id="NBCO01000140">
    <property type="protein sequence ID" value="ORC80838.1"/>
    <property type="molecule type" value="Genomic_DNA"/>
</dbReference>
<evidence type="ECO:0000313" key="4">
    <source>
        <dbReference type="Proteomes" id="UP000192257"/>
    </source>
</evidence>
<dbReference type="AlphaFoldDB" id="A0A1X0NDD7"/>
<protein>
    <recommendedName>
        <fullName evidence="5">Mucin TcMUCII</fullName>
    </recommendedName>
</protein>
<evidence type="ECO:0000313" key="3">
    <source>
        <dbReference type="EMBL" id="ORC80838.1"/>
    </source>
</evidence>
<evidence type="ECO:0008006" key="5">
    <source>
        <dbReference type="Google" id="ProtNLM"/>
    </source>
</evidence>
<feature type="compositionally biased region" description="Polar residues" evidence="1">
    <location>
        <begin position="215"/>
        <end position="226"/>
    </location>
</feature>
<feature type="compositionally biased region" description="Low complexity" evidence="1">
    <location>
        <begin position="180"/>
        <end position="192"/>
    </location>
</feature>
<evidence type="ECO:0000256" key="2">
    <source>
        <dbReference type="SAM" id="SignalP"/>
    </source>
</evidence>
<dbReference type="RefSeq" id="XP_028876820.1">
    <property type="nucleotide sequence ID" value="XM_029031887.1"/>
</dbReference>
<keyword evidence="4" id="KW-1185">Reference proteome</keyword>
<accession>A0A1X0NDD7</accession>
<dbReference type="GeneID" id="39991667"/>
<feature type="compositionally biased region" description="Polar residues" evidence="1">
    <location>
        <begin position="126"/>
        <end position="151"/>
    </location>
</feature>
<keyword evidence="2" id="KW-0732">Signal</keyword>
<organism evidence="3 4">
    <name type="scientific">Trypanosoma theileri</name>
    <dbReference type="NCBI Taxonomy" id="67003"/>
    <lineage>
        <taxon>Eukaryota</taxon>
        <taxon>Discoba</taxon>
        <taxon>Euglenozoa</taxon>
        <taxon>Kinetoplastea</taxon>
        <taxon>Metakinetoplastina</taxon>
        <taxon>Trypanosomatida</taxon>
        <taxon>Trypanosomatidae</taxon>
        <taxon>Trypanosoma</taxon>
    </lineage>
</organism>
<sequence>MCRVMCVLAVVLCCACGYTMADPATTVNAGQPKAVMASEFEDFLVYTSKKYGKCMKDSSDTYGGKTCKELGFINKTASSSPQEKRPEGRDTPVAAAVEVASRPQGDRTMEGEVSVNEPQGGASEVAGSSTEAAQQKPDTSATTPQRQSPGSNGAGDGDQGASDKTGDNSTPATSNRTQHSSAQASASAAPDSQETNAITPPSTENTVNEESTTTIPSPVTDPQSSTIAPTVQNKANVVDSSSMSSFWMRTAAPLLIVAVLVSVTVY</sequence>
<reference evidence="3 4" key="1">
    <citation type="submission" date="2017-03" db="EMBL/GenBank/DDBJ databases">
        <title>An alternative strategy for trypanosome survival in the mammalian bloodstream revealed through genome and transcriptome analysis of the ubiquitous bovine parasite Trypanosoma (Megatrypanum) theileri.</title>
        <authorList>
            <person name="Kelly S."/>
            <person name="Ivens A."/>
            <person name="Mott A."/>
            <person name="O'Neill E."/>
            <person name="Emms D."/>
            <person name="Macleod O."/>
            <person name="Voorheis P."/>
            <person name="Matthews J."/>
            <person name="Matthews K."/>
            <person name="Carrington M."/>
        </authorList>
    </citation>
    <scope>NUCLEOTIDE SEQUENCE [LARGE SCALE GENOMIC DNA]</scope>
    <source>
        <strain evidence="3">Edinburgh</strain>
    </source>
</reference>
<feature type="region of interest" description="Disordered" evidence="1">
    <location>
        <begin position="100"/>
        <end position="226"/>
    </location>
</feature>
<feature type="chain" id="PRO_5013275823" description="Mucin TcMUCII" evidence="2">
    <location>
        <begin position="22"/>
        <end position="266"/>
    </location>
</feature>
<dbReference type="VEuPathDB" id="TriTrypDB:TM35_001401010"/>
<feature type="compositionally biased region" description="Low complexity" evidence="1">
    <location>
        <begin position="202"/>
        <end position="214"/>
    </location>
</feature>
<comment type="caution">
    <text evidence="3">The sequence shown here is derived from an EMBL/GenBank/DDBJ whole genome shotgun (WGS) entry which is preliminary data.</text>
</comment>
<feature type="signal peptide" evidence="2">
    <location>
        <begin position="1"/>
        <end position="21"/>
    </location>
</feature>